<dbReference type="Pfam" id="PF04149">
    <property type="entry name" value="DUF397"/>
    <property type="match status" value="1"/>
</dbReference>
<evidence type="ECO:0000313" key="3">
    <source>
        <dbReference type="Proteomes" id="UP000001918"/>
    </source>
</evidence>
<evidence type="ECO:0000313" key="2">
    <source>
        <dbReference type="EMBL" id="ACZ00101.1"/>
    </source>
</evidence>
<name>D1A5B5_THECD</name>
<feature type="domain" description="DUF397" evidence="1">
    <location>
        <begin position="11"/>
        <end position="61"/>
    </location>
</feature>
<dbReference type="Proteomes" id="UP000001918">
    <property type="component" value="Chromosome"/>
</dbReference>
<reference evidence="2 3" key="1">
    <citation type="journal article" date="2011" name="Stand. Genomic Sci.">
        <title>Complete genome sequence of Thermomonospora curvata type strain (B9).</title>
        <authorList>
            <person name="Chertkov O."/>
            <person name="Sikorski J."/>
            <person name="Nolan M."/>
            <person name="Lapidus A."/>
            <person name="Lucas S."/>
            <person name="Del Rio T.G."/>
            <person name="Tice H."/>
            <person name="Cheng J.F."/>
            <person name="Goodwin L."/>
            <person name="Pitluck S."/>
            <person name="Liolios K."/>
            <person name="Ivanova N."/>
            <person name="Mavromatis K."/>
            <person name="Mikhailova N."/>
            <person name="Ovchinnikova G."/>
            <person name="Pati A."/>
            <person name="Chen A."/>
            <person name="Palaniappan K."/>
            <person name="Djao O.D."/>
            <person name="Land M."/>
            <person name="Hauser L."/>
            <person name="Chang Y.J."/>
            <person name="Jeffries C.D."/>
            <person name="Brettin T."/>
            <person name="Han C."/>
            <person name="Detter J.C."/>
            <person name="Rohde M."/>
            <person name="Goker M."/>
            <person name="Woyke T."/>
            <person name="Bristow J."/>
            <person name="Eisen J.A."/>
            <person name="Markowitz V."/>
            <person name="Hugenholtz P."/>
            <person name="Klenk H.P."/>
            <person name="Kyrpides N.C."/>
        </authorList>
    </citation>
    <scope>NUCLEOTIDE SEQUENCE [LARGE SCALE GENOMIC DNA]</scope>
    <source>
        <strain evidence="3">ATCC 19995 / DSM 43183 / JCM 3096 / KCTC 9072 / NBRC 15933 / NCIMB 10081 / Henssen B9</strain>
    </source>
</reference>
<dbReference type="RefSeq" id="WP_012854882.1">
    <property type="nucleotide sequence ID" value="NC_013510.1"/>
</dbReference>
<proteinExistence type="predicted"/>
<organism evidence="2 3">
    <name type="scientific">Thermomonospora curvata (strain ATCC 19995 / DSM 43183 / JCM 3096 / KCTC 9072 / NBRC 15933 / NCIMB 10081 / Henssen B9)</name>
    <dbReference type="NCBI Taxonomy" id="471852"/>
    <lineage>
        <taxon>Bacteria</taxon>
        <taxon>Bacillati</taxon>
        <taxon>Actinomycetota</taxon>
        <taxon>Actinomycetes</taxon>
        <taxon>Streptosporangiales</taxon>
        <taxon>Thermomonosporaceae</taxon>
        <taxon>Thermomonospora</taxon>
    </lineage>
</organism>
<dbReference type="HOGENOM" id="CLU_131550_1_3_11"/>
<protein>
    <recommendedName>
        <fullName evidence="1">DUF397 domain-containing protein</fullName>
    </recommendedName>
</protein>
<dbReference type="AlphaFoldDB" id="D1A5B5"/>
<dbReference type="KEGG" id="tcu:Tcur_4579"/>
<dbReference type="EMBL" id="CP001738">
    <property type="protein sequence ID" value="ACZ00101.1"/>
    <property type="molecule type" value="Genomic_DNA"/>
</dbReference>
<dbReference type="InterPro" id="IPR007278">
    <property type="entry name" value="DUF397"/>
</dbReference>
<sequence>MVDQPDASTNLQWRKSSASESAECVEVARLGASMLVRDSHDPHGPVLALTPSQWRGLLVRIRGGSLDIKR</sequence>
<gene>
    <name evidence="2" type="ordered locus">Tcur_4579</name>
</gene>
<dbReference type="STRING" id="471852.Tcur_4579"/>
<evidence type="ECO:0000259" key="1">
    <source>
        <dbReference type="Pfam" id="PF04149"/>
    </source>
</evidence>
<accession>D1A5B5</accession>
<dbReference type="OrthoDB" id="3542324at2"/>
<keyword evidence="3" id="KW-1185">Reference proteome</keyword>